<dbReference type="GO" id="GO:0006457">
    <property type="term" value="P:protein folding"/>
    <property type="evidence" value="ECO:0007669"/>
    <property type="project" value="InterPro"/>
</dbReference>
<dbReference type="InterPro" id="IPR046357">
    <property type="entry name" value="PPIase_dom_sf"/>
</dbReference>
<gene>
    <name evidence="8" type="ORF">FRY74_05370</name>
</gene>
<comment type="catalytic activity">
    <reaction evidence="1 5 6">
        <text>[protein]-peptidylproline (omega=180) = [protein]-peptidylproline (omega=0)</text>
        <dbReference type="Rhea" id="RHEA:16237"/>
        <dbReference type="Rhea" id="RHEA-COMP:10747"/>
        <dbReference type="Rhea" id="RHEA-COMP:10748"/>
        <dbReference type="ChEBI" id="CHEBI:83833"/>
        <dbReference type="ChEBI" id="CHEBI:83834"/>
        <dbReference type="EC" id="5.2.1.8"/>
    </reaction>
</comment>
<evidence type="ECO:0000256" key="4">
    <source>
        <dbReference type="ARBA" id="ARBA00023235"/>
    </source>
</evidence>
<dbReference type="Gene3D" id="1.10.287.460">
    <property type="entry name" value="Peptidyl-prolyl cis-trans isomerase, FKBP-type, N-terminal domain"/>
    <property type="match status" value="1"/>
</dbReference>
<name>A0A5C6RVT6_9FLAO</name>
<feature type="domain" description="PPIase FKBP-type" evidence="7">
    <location>
        <begin position="155"/>
        <end position="242"/>
    </location>
</feature>
<dbReference type="AlphaFoldDB" id="A0A5C6RVT6"/>
<dbReference type="InterPro" id="IPR001179">
    <property type="entry name" value="PPIase_FKBP_dom"/>
</dbReference>
<proteinExistence type="inferred from homology"/>
<evidence type="ECO:0000256" key="5">
    <source>
        <dbReference type="PROSITE-ProRule" id="PRU00277"/>
    </source>
</evidence>
<dbReference type="Proteomes" id="UP000321721">
    <property type="component" value="Unassembled WGS sequence"/>
</dbReference>
<dbReference type="PROSITE" id="PS51257">
    <property type="entry name" value="PROKAR_LIPOPROTEIN"/>
    <property type="match status" value="1"/>
</dbReference>
<keyword evidence="3 5" id="KW-0697">Rotamase</keyword>
<evidence type="ECO:0000313" key="9">
    <source>
        <dbReference type="Proteomes" id="UP000321721"/>
    </source>
</evidence>
<dbReference type="GO" id="GO:0003755">
    <property type="term" value="F:peptidyl-prolyl cis-trans isomerase activity"/>
    <property type="evidence" value="ECO:0007669"/>
    <property type="project" value="UniProtKB-UniRule"/>
</dbReference>
<comment type="similarity">
    <text evidence="2 6">Belongs to the FKBP-type PPIase family.</text>
</comment>
<protein>
    <recommendedName>
        <fullName evidence="6">Peptidyl-prolyl cis-trans isomerase</fullName>
        <ecNumber evidence="6">5.2.1.8</ecNumber>
    </recommendedName>
</protein>
<evidence type="ECO:0000259" key="7">
    <source>
        <dbReference type="PROSITE" id="PS50059"/>
    </source>
</evidence>
<dbReference type="Pfam" id="PF01346">
    <property type="entry name" value="FKBP_N"/>
    <property type="match status" value="1"/>
</dbReference>
<dbReference type="PANTHER" id="PTHR43811:SF19">
    <property type="entry name" value="39 KDA FK506-BINDING NUCLEAR PROTEIN"/>
    <property type="match status" value="1"/>
</dbReference>
<dbReference type="Pfam" id="PF00254">
    <property type="entry name" value="FKBP_C"/>
    <property type="match status" value="1"/>
</dbReference>
<accession>A0A5C6RVT6</accession>
<evidence type="ECO:0000256" key="6">
    <source>
        <dbReference type="RuleBase" id="RU003915"/>
    </source>
</evidence>
<dbReference type="SUPFAM" id="SSF54534">
    <property type="entry name" value="FKBP-like"/>
    <property type="match status" value="1"/>
</dbReference>
<evidence type="ECO:0000313" key="8">
    <source>
        <dbReference type="EMBL" id="TXB65999.1"/>
    </source>
</evidence>
<comment type="caution">
    <text evidence="8">The sequence shown here is derived from an EMBL/GenBank/DDBJ whole genome shotgun (WGS) entry which is preliminary data.</text>
</comment>
<organism evidence="8 9">
    <name type="scientific">Vicingus serpentipes</name>
    <dbReference type="NCBI Taxonomy" id="1926625"/>
    <lineage>
        <taxon>Bacteria</taxon>
        <taxon>Pseudomonadati</taxon>
        <taxon>Bacteroidota</taxon>
        <taxon>Flavobacteriia</taxon>
        <taxon>Flavobacteriales</taxon>
        <taxon>Vicingaceae</taxon>
        <taxon>Vicingus</taxon>
    </lineage>
</organism>
<evidence type="ECO:0000256" key="3">
    <source>
        <dbReference type="ARBA" id="ARBA00023110"/>
    </source>
</evidence>
<keyword evidence="4 5" id="KW-0413">Isomerase</keyword>
<dbReference type="InterPro" id="IPR000774">
    <property type="entry name" value="PPIase_FKBP_N"/>
</dbReference>
<reference evidence="8 9" key="1">
    <citation type="submission" date="2019-08" db="EMBL/GenBank/DDBJ databases">
        <title>Genome of Vicingus serpentipes NCIMB 15042.</title>
        <authorList>
            <person name="Bowman J.P."/>
        </authorList>
    </citation>
    <scope>NUCLEOTIDE SEQUENCE [LARGE SCALE GENOMIC DNA]</scope>
    <source>
        <strain evidence="8 9">NCIMB 15042</strain>
    </source>
</reference>
<dbReference type="EC" id="5.2.1.8" evidence="6"/>
<dbReference type="OrthoDB" id="9814548at2"/>
<evidence type="ECO:0000256" key="2">
    <source>
        <dbReference type="ARBA" id="ARBA00006577"/>
    </source>
</evidence>
<dbReference type="InterPro" id="IPR036944">
    <property type="entry name" value="PPIase_FKBP_N_sf"/>
</dbReference>
<keyword evidence="9" id="KW-1185">Reference proteome</keyword>
<sequence length="243" mass="26827">MKMKKITFYACSATILFACGDNHSNENITLTNEIDSVSYSLGANMATNIVKDFSEANSAAFVKGFNDVLDSADMLISTEELQGVLQPFFQRKQEEAMKKQQEEAQQAAQEQFGDVKSEGEKFLEENKSKEGVQVTASGLQYIVLKEGKGAQPNEASNVTVHYHGTTPDGTVFDSSVERGEPIPLFLNQVIPGWTEGLQLMKEGAKYKFFIPQELAYGANPRPGGPIKPFMPLVFEVELIKINN</sequence>
<dbReference type="Gene3D" id="3.10.50.40">
    <property type="match status" value="1"/>
</dbReference>
<dbReference type="PANTHER" id="PTHR43811">
    <property type="entry name" value="FKBP-TYPE PEPTIDYL-PROLYL CIS-TRANS ISOMERASE FKPA"/>
    <property type="match status" value="1"/>
</dbReference>
<dbReference type="EMBL" id="VOOS01000002">
    <property type="protein sequence ID" value="TXB65999.1"/>
    <property type="molecule type" value="Genomic_DNA"/>
</dbReference>
<dbReference type="PROSITE" id="PS50059">
    <property type="entry name" value="FKBP_PPIASE"/>
    <property type="match status" value="1"/>
</dbReference>
<evidence type="ECO:0000256" key="1">
    <source>
        <dbReference type="ARBA" id="ARBA00000971"/>
    </source>
</evidence>